<reference evidence="6" key="1">
    <citation type="journal article" date="1997" name="Nucleic Acids Res.">
        <title>tRNAscan-SE: a program for improved detection of transfer RNA genes in genomic sequence.</title>
        <authorList>
            <person name="Lowe T.M."/>
            <person name="Eddy S.R."/>
        </authorList>
    </citation>
    <scope>NUCLEOTIDE SEQUENCE [LARGE SCALE GENOMIC DNA]</scope>
</reference>
<evidence type="ECO:0000313" key="6">
    <source>
        <dbReference type="Proteomes" id="UP000694904"/>
    </source>
</evidence>
<dbReference type="InterPro" id="IPR048411">
    <property type="entry name" value="Htt_N_HEAT_rpt-1"/>
</dbReference>
<name>A0ABM1PDP1_DROAR</name>
<dbReference type="Proteomes" id="UP000694904">
    <property type="component" value="Chromosome 2"/>
</dbReference>
<feature type="region of interest" description="Disordered" evidence="5">
    <location>
        <begin position="668"/>
        <end position="740"/>
    </location>
</feature>
<feature type="compositionally biased region" description="Low complexity" evidence="5">
    <location>
        <begin position="1128"/>
        <end position="1144"/>
    </location>
</feature>
<feature type="compositionally biased region" description="Basic and acidic residues" evidence="5">
    <location>
        <begin position="1183"/>
        <end position="1195"/>
    </location>
</feature>
<dbReference type="RefSeq" id="XP_017865327.1">
    <property type="nucleotide sequence ID" value="XM_018009838.1"/>
</dbReference>
<feature type="compositionally biased region" description="Low complexity" evidence="5">
    <location>
        <begin position="1008"/>
        <end position="1028"/>
    </location>
</feature>
<feature type="compositionally biased region" description="Acidic residues" evidence="5">
    <location>
        <begin position="481"/>
        <end position="494"/>
    </location>
</feature>
<feature type="compositionally biased region" description="Low complexity" evidence="5">
    <location>
        <begin position="722"/>
        <end position="740"/>
    </location>
</feature>
<feature type="region of interest" description="Disordered" evidence="5">
    <location>
        <begin position="880"/>
        <end position="901"/>
    </location>
</feature>
<evidence type="ECO:0000256" key="3">
    <source>
        <dbReference type="ARBA" id="ARBA00022490"/>
    </source>
</evidence>
<keyword evidence="6" id="KW-1185">Reference proteome</keyword>
<feature type="region of interest" description="Disordered" evidence="5">
    <location>
        <begin position="443"/>
        <end position="498"/>
    </location>
</feature>
<feature type="compositionally biased region" description="Low complexity" evidence="5">
    <location>
        <begin position="619"/>
        <end position="636"/>
    </location>
</feature>
<feature type="compositionally biased region" description="Low complexity" evidence="5">
    <location>
        <begin position="880"/>
        <end position="893"/>
    </location>
</feature>
<dbReference type="SUPFAM" id="SSF48371">
    <property type="entry name" value="ARM repeat"/>
    <property type="match status" value="1"/>
</dbReference>
<feature type="compositionally biased region" description="Low complexity" evidence="5">
    <location>
        <begin position="3558"/>
        <end position="3568"/>
    </location>
</feature>
<feature type="region of interest" description="Disordered" evidence="5">
    <location>
        <begin position="1122"/>
        <end position="1199"/>
    </location>
</feature>
<dbReference type="Pfam" id="PF12372">
    <property type="entry name" value="Htt_N-HEAT"/>
    <property type="match status" value="2"/>
</dbReference>
<dbReference type="InterPro" id="IPR048413">
    <property type="entry name" value="Htt_C-HEAT_rpt"/>
</dbReference>
<reference evidence="6" key="2">
    <citation type="journal article" date="2016" name="G3 (Bethesda)">
        <title>Genome Evolution in Three Species of Cactophilic Drosophila.</title>
        <authorList>
            <person name="Sanchez-Flores A."/>
            <person name="Penazola F."/>
            <person name="Carpinteyro-Ponce J."/>
            <person name="Nazario-Yepiz N."/>
            <person name="Abreu-Goodger C."/>
            <person name="Machado C.A."/>
            <person name="Markow T.A."/>
        </authorList>
    </citation>
    <scope>NUCLEOTIDE SEQUENCE [LARGE SCALE GENOMIC DNA]</scope>
</reference>
<reference evidence="7" key="3">
    <citation type="submission" date="2025-08" db="UniProtKB">
        <authorList>
            <consortium name="RefSeq"/>
        </authorList>
    </citation>
    <scope>IDENTIFICATION</scope>
    <source>
        <tissue evidence="7">Whole organism</tissue>
    </source>
</reference>
<dbReference type="PANTHER" id="PTHR10170">
    <property type="entry name" value="HUNTINGTON DISEASE PROTEIN"/>
    <property type="match status" value="1"/>
</dbReference>
<evidence type="ECO:0000256" key="5">
    <source>
        <dbReference type="SAM" id="MobiDB-lite"/>
    </source>
</evidence>
<feature type="region of interest" description="Disordered" evidence="5">
    <location>
        <begin position="952"/>
        <end position="973"/>
    </location>
</feature>
<feature type="region of interest" description="Disordered" evidence="5">
    <location>
        <begin position="618"/>
        <end position="642"/>
    </location>
</feature>
<dbReference type="InterPro" id="IPR028426">
    <property type="entry name" value="Huntingtin_fam"/>
</dbReference>
<gene>
    <name evidence="7" type="primary">LOC108615381</name>
</gene>
<feature type="region of interest" description="Disordered" evidence="5">
    <location>
        <begin position="1641"/>
        <end position="1679"/>
    </location>
</feature>
<evidence type="ECO:0000256" key="4">
    <source>
        <dbReference type="ARBA" id="ARBA00023242"/>
    </source>
</evidence>
<keyword evidence="4" id="KW-0539">Nucleus</keyword>
<accession>A0ABM1PDP1</accession>
<proteinExistence type="predicted"/>
<feature type="compositionally biased region" description="Polar residues" evidence="5">
    <location>
        <begin position="1145"/>
        <end position="1161"/>
    </location>
</feature>
<feature type="region of interest" description="Disordered" evidence="5">
    <location>
        <begin position="3558"/>
        <end position="3582"/>
    </location>
</feature>
<feature type="compositionally biased region" description="Low complexity" evidence="5">
    <location>
        <begin position="1643"/>
        <end position="1657"/>
    </location>
</feature>
<dbReference type="GeneID" id="108615381"/>
<evidence type="ECO:0000256" key="1">
    <source>
        <dbReference type="ARBA" id="ARBA00004123"/>
    </source>
</evidence>
<keyword evidence="3" id="KW-0963">Cytoplasm</keyword>
<dbReference type="PANTHER" id="PTHR10170:SF10">
    <property type="entry name" value="HUNTINGTIN"/>
    <property type="match status" value="1"/>
</dbReference>
<evidence type="ECO:0000313" key="7">
    <source>
        <dbReference type="RefSeq" id="XP_017865327.1"/>
    </source>
</evidence>
<comment type="subcellular location">
    <subcellularLocation>
        <location evidence="2">Cytoplasm</location>
    </subcellularLocation>
    <subcellularLocation>
        <location evidence="1">Nucleus</location>
    </subcellularLocation>
</comment>
<protein>
    <submittedName>
        <fullName evidence="7">Uncharacterized protein LOC108615381</fullName>
    </submittedName>
</protein>
<dbReference type="Pfam" id="PF20927">
    <property type="entry name" value="Htt_C-HEAT"/>
    <property type="match status" value="2"/>
</dbReference>
<feature type="compositionally biased region" description="Low complexity" evidence="5">
    <location>
        <begin position="677"/>
        <end position="712"/>
    </location>
</feature>
<dbReference type="Pfam" id="PF20926">
    <property type="entry name" value="Htt_N-HEAT_1"/>
    <property type="match status" value="1"/>
</dbReference>
<dbReference type="InterPro" id="IPR016024">
    <property type="entry name" value="ARM-type_fold"/>
</dbReference>
<sequence>MDKSSAYEKFTSHVDQLRNTECSQKQKIACFQQIAECIMSKALASHINYAAHCGTATNVLLLFCEDFDSVVRMSAEENLNKIFRALEKTRVSRILMDLYGEIKRNGNQRSLRICLNLFSYYAPQIKEKHIKWYAVRLLQCISVMAQRKETLLQETLSDFVKNFGRYVQQGLNDSETCKLFETFLGNISSDCAVKRRCSAQNCISLIEHARNRSLMARHGLSKVIEMLLMDQQTSCVLGALGFLRLLLPQLIRGYAADCPDDGDSLAAAGPQQQRQQQQHAAASDCRQIIEIYDYCLHLLSTQHTTNHAIINAALEVINGILQALHDAPGAAVQAAGPAGAGAGGLPQSLRQLLCNQRLEHNEYLRRRKSLKNQIFQLRNYEVGTSQWEELPGGAMPMQMQMAKNSNAKLEQQKCQQQQQQHQLQIGMSSLQVVGINAMADDADTEKDAAASSAADEAKKASRQHIRNAARSISECVASSASDEDEQQPAGDNDDVNANANAGTAAAADDDDDDMELLSAAADDDYEGFTTLSQLNETQPTVSDALKMPNIAAADAAGAAGDVHVASMAKPQAVQHQSSMQNLLASDDRSQHLSDIDNESFNSIDFDAEITIAGIREQQTDATATTTTISTAATTGANESVESMPDATTIGTFFNNLLSHSNAASESVSKLFRQSNGSKSTPPKLTPTTDKSDAASTASLTLSLSSLASSSAAGPQERQPSITETPTPVEETTGSGSGSYTASTALLMDAPATGAAAAAADEDSEVEPQLRRTPNANPFLAESSPLKQTVSGHALISVRIGSILEQSLVYYTARLLAARFLLSGQASGLQPDTVSRVSIKSLSLAVIAQCVRLAPRVLQLSLEISEQELQLLAQISANSTQVSSPQSSNESQRSTEPCQSMTESLLEPVGDIEENLLLLEIKDDHFGPSTCPAYLQQSPTLSRSADATLLQSQLEKRRQSNSQQLNAPESHLSRSEIIGTSYRITVAAEDAPPLALPPVPPKRTKSMRSRASYTATATPTRTTTPTTSAGGQALADVLLFHGHSDPMLRGGVQQIVGSFVQASGAGRCLQLQPGLGLAHLLAILLKGFEDEIHTVVIQALNAFDKIFPHVVSKYLTGPPCHYHAHQKRQQLQQPSGQQKGPGQAQTFGQQSFPKNLDNALSSQQQQHQHHNRQEQEQEQQQWHSNDDNSRADETRMCARSSATDNDELLAALLNDFQLQSKRLQQQQQQNSSNNNSSIAQYNEPGPCCVFAISPKLLLNKLRLCRHNKYWLVQNKYAEVISNLNYVLLRSYYANFDCAFDNNNNNNGNDMEFESKNHCAASSVGCNWKMAASGKDIVCTYEAQFLDELMQLLGDDDARVRDQAAHSLCRFIMQTARQQELTTAATAAAAVATSIRIEEGNMNAETQQTNFNLLWDFFDYRIFGSMSVTLRNLFRASSAIASPMAVLDAGEHGHGPYAATAEAVVGVGGGGSGGGGGTAIGLGGSAGGAAAAASAYFDGSYGDGHVFAFGFQRQIAQEEKVLAKVLYRMTNKLMTLNDKNLQFGIINALRLLLKHFNFVDYQQAWTEFNFIEICMSYAYYNSATAGDLNCQNDLIDVMAKLIAGGMLSTGEAPPAGQLEFLLRHCVKLLNIYYHLVGNQRPVQPSGSSSNSSAGGSSSSAGGGSTTGKPPKAGKSELFSLSGGGRESQATLQAMGYFASDYVYMKLYNILRGANDSYKITINQDAGGLLICLLKSCLNALSLCLEISMPPPLPATATSTASATATANAPALKLIEEILQYLTRLINYAPGECVGCLRQLLKYLFGQNYASQVQQQPHGYHATFVRPYFVAKHDASGASTLLPPAAVGSTAAATAEATATMQQLTATQATLGALFMRGMQPDTPPAADCVRLIKLFEPLVIYCLTLFMKSNALIQAPILKLLSQLLDLNVTYSILDSKSVIFEQILNSLDLIENGIDRNAGIIVPVMLKFLMQLTHKSDRPLITIPKIISVTNNLLANGAVRDVALLALKTLSYELFFMHRPLDEDEQQQQQQQRGSCQSPLTAVATQDTKEALLAQRRELDTQKEVVLGMLEKFVDARVVQQLLALLLLYERSLQQLDAPKYLSAQDANVLYGLLCRLLATGQLRLHTFVDLRLLESCFRNNGNYVLADSKEFLQLLQLFIEQDVGNFGDLALAMITLANVILKTEEIYLVNHIKLYLKNNPQAEQAAAAAAATTTTTAAAAHWQDEAPSTSSAAAAARASAAASTRATPRPAISEINYFAKVLSEKLLGCLDALLALGTGCDLGSSPASLAYCQLAGRFINAVHNVCCRSRHKDALQSVFRLVLAESEFLCKYYNLLLMSAAGGDALEPVLLGCQQLMLSMRLLEPMVLLDQAAELPLKWSLQRAMLSEVCRSTAAMDWSPQQVRRLCAGKYLNFLIADHLEFLCELCQVRPECGSLLLAALIRQAHNLNKHSIRSTLRLLNYICVPQQQEEGDVDVATTTLHSLQLLSRLHQLHDGQRALQLPMERLSRRLTAQSSPAIRNSIYEQLLQGELAGGDDQDELRTMLLKDLECPQDNSPAAAAPRIIDESWLFGQLIKFATQHADAPQQQQQLMRLLLEIPSEAKLQRVLRSLGPAQEARLLRHALDGALSSMVASFRQKCIQHAPHINYMQLPPLARVACASLMTRLAQPPTQLAVGSAEQLDVARALTALLLSIQRLEQTALIYIDAKHIEKFVAEHLLRAEQLPVLLTYGRGLASVALQLLEAVRDPDDGLGVLLGCLDALLQQPRIWWTLNASANELRVELLQVPVRAACHMLQDTIFYQRHRLHSTEPAPQAIFLAKLIETQIDMESKLQAENENIRSPFAGHELAPLQVPLPLIASIGTSLLRTHQFYAYAVTPYELVQQQQEQQQEQQSATAAGGNGKLPTIPVDSLSDVDVLRQFVKRLSIFGYTTRQQFEEYFMTFLLLINKVYDEHMVDQQEQFQIKQVCLQAIMELLSTYKTFPIAGHGNSHFYHTTRWQRINCDSISLKKLHKVQLLVDATCNVFYLANLERQPRVDNVIGTRNLAANQCDLNFCWALMEAYAQAPPYGGDVAGDEADVAGSEAGRQRLSTWSNNSVTDVNWRNYRHFVQLSGIDIRSSTQLVFDVLQQMIELNHVLVLPNLVNFCEICESRDQIKWIKDRTLRLQDQIAMDDTISHEHIIYLLCRTQALLIPSHGELQHLASLIGNVYLKSSHCFIRIAALQGLLCLLECCSRTNTAIGKLSDELALLRDLIVGYINRHGIIDESPLQFSDAHTKLVWTLNYSLIEWTSKFVPQCHLLSNTIIAANNFLKKTQNEELYLCVLHGLERIVVRSGCSRAAPTAAEGSGSGAGAGAEAGTGAVVTPQLRHKIEKLALELLKMENEKFSIPALKLLLSCMYVGSSTQLENTELSNGIVQDDPEIIALQSDKVDILLHCIKSSSRDAAWIYGQVLCQIIRDLVPPNEILTKVIKEFLAINQPHGDVIAMIVYQVFRSAIDSSFLQMLQDWLICTLPTFLAQPEQQGVWGLSVIFLSASINLHLIKLFPLVLGSGASASGPAPAPAAAAVTTPSPSPSPGHGPATTSACGSVWMPPRKLGQHEIALFVTAAQDFHAKLSAEQKLRFREAFRNYEQSQVYASMLQRL</sequence>
<evidence type="ECO:0000256" key="2">
    <source>
        <dbReference type="ARBA" id="ARBA00004496"/>
    </source>
</evidence>
<feature type="region of interest" description="Disordered" evidence="5">
    <location>
        <begin position="752"/>
        <end position="778"/>
    </location>
</feature>
<feature type="region of interest" description="Disordered" evidence="5">
    <location>
        <begin position="991"/>
        <end position="1028"/>
    </location>
</feature>
<dbReference type="InterPro" id="IPR024613">
    <property type="entry name" value="Huntingtin_N_HEAT_rpt-2"/>
</dbReference>
<organism evidence="6 7">
    <name type="scientific">Drosophila arizonae</name>
    <name type="common">Fruit fly</name>
    <dbReference type="NCBI Taxonomy" id="7263"/>
    <lineage>
        <taxon>Eukaryota</taxon>
        <taxon>Metazoa</taxon>
        <taxon>Ecdysozoa</taxon>
        <taxon>Arthropoda</taxon>
        <taxon>Hexapoda</taxon>
        <taxon>Insecta</taxon>
        <taxon>Pterygota</taxon>
        <taxon>Neoptera</taxon>
        <taxon>Endopterygota</taxon>
        <taxon>Diptera</taxon>
        <taxon>Brachycera</taxon>
        <taxon>Muscomorpha</taxon>
        <taxon>Ephydroidea</taxon>
        <taxon>Drosophilidae</taxon>
        <taxon>Drosophila</taxon>
    </lineage>
</organism>